<keyword evidence="2" id="KW-1003">Cell membrane</keyword>
<dbReference type="Pfam" id="PF00499">
    <property type="entry name" value="Oxidored_q3"/>
    <property type="match status" value="1"/>
</dbReference>
<comment type="catalytic activity">
    <reaction evidence="2">
        <text>a quinone + NADH + 5 H(+)(in) = a quinol + NAD(+) + 4 H(+)(out)</text>
        <dbReference type="Rhea" id="RHEA:57888"/>
        <dbReference type="ChEBI" id="CHEBI:15378"/>
        <dbReference type="ChEBI" id="CHEBI:24646"/>
        <dbReference type="ChEBI" id="CHEBI:57540"/>
        <dbReference type="ChEBI" id="CHEBI:57945"/>
        <dbReference type="ChEBI" id="CHEBI:132124"/>
    </reaction>
</comment>
<dbReference type="InterPro" id="IPR042106">
    <property type="entry name" value="Nuo/plastoQ_OxRdtase_6_NuoJ"/>
</dbReference>
<feature type="transmembrane region" description="Helical" evidence="2">
    <location>
        <begin position="30"/>
        <end position="47"/>
    </location>
</feature>
<dbReference type="RefSeq" id="WP_089381663.1">
    <property type="nucleotide sequence ID" value="NZ_FZNT01000005.1"/>
</dbReference>
<evidence type="ECO:0000313" key="4">
    <source>
        <dbReference type="Proteomes" id="UP000198384"/>
    </source>
</evidence>
<organism evidence="3 4">
    <name type="scientific">Lutibacter agarilyticus</name>
    <dbReference type="NCBI Taxonomy" id="1109740"/>
    <lineage>
        <taxon>Bacteria</taxon>
        <taxon>Pseudomonadati</taxon>
        <taxon>Bacteroidota</taxon>
        <taxon>Flavobacteriia</taxon>
        <taxon>Flavobacteriales</taxon>
        <taxon>Flavobacteriaceae</taxon>
        <taxon>Lutibacter</taxon>
    </lineage>
</organism>
<gene>
    <name evidence="3" type="ORF">SAMN06265371_105163</name>
</gene>
<name>A0A238XBR4_9FLAO</name>
<dbReference type="Gene3D" id="1.20.120.1200">
    <property type="entry name" value="NADH-ubiquinone/plastoquinone oxidoreductase chain 6, subunit NuoJ"/>
    <property type="match status" value="1"/>
</dbReference>
<reference evidence="3 4" key="1">
    <citation type="submission" date="2017-06" db="EMBL/GenBank/DDBJ databases">
        <authorList>
            <person name="Kim H.J."/>
            <person name="Triplett B.A."/>
        </authorList>
    </citation>
    <scope>NUCLEOTIDE SEQUENCE [LARGE SCALE GENOMIC DNA]</scope>
    <source>
        <strain evidence="3 4">DSM 29150</strain>
    </source>
</reference>
<comment type="similarity">
    <text evidence="1 2">Belongs to the complex I subunit 6 family.</text>
</comment>
<keyword evidence="2" id="KW-0874">Quinone</keyword>
<accession>A0A238XBR4</accession>
<dbReference type="OrthoDB" id="9790848at2"/>
<dbReference type="EC" id="7.1.1.-" evidence="2"/>
<proteinExistence type="inferred from homology"/>
<dbReference type="PANTHER" id="PTHR33269">
    <property type="entry name" value="NADH-UBIQUINONE OXIDOREDUCTASE CHAIN 6"/>
    <property type="match status" value="1"/>
</dbReference>
<dbReference type="GO" id="GO:0048038">
    <property type="term" value="F:quinone binding"/>
    <property type="evidence" value="ECO:0007669"/>
    <property type="project" value="UniProtKB-UniRule"/>
</dbReference>
<comment type="subcellular location">
    <subcellularLocation>
        <location evidence="2">Cell membrane</location>
        <topology evidence="2">Multi-pass membrane protein</topology>
    </subcellularLocation>
</comment>
<keyword evidence="2" id="KW-0472">Membrane</keyword>
<feature type="transmembrane region" description="Helical" evidence="2">
    <location>
        <begin position="91"/>
        <end position="110"/>
    </location>
</feature>
<protein>
    <recommendedName>
        <fullName evidence="2">NADH-quinone oxidoreductase subunit J</fullName>
        <ecNumber evidence="2">7.1.1.-</ecNumber>
    </recommendedName>
</protein>
<evidence type="ECO:0000256" key="1">
    <source>
        <dbReference type="ARBA" id="ARBA00005698"/>
    </source>
</evidence>
<keyword evidence="2" id="KW-0812">Transmembrane</keyword>
<dbReference type="GO" id="GO:0005886">
    <property type="term" value="C:plasma membrane"/>
    <property type="evidence" value="ECO:0007669"/>
    <property type="project" value="UniProtKB-SubCell"/>
</dbReference>
<dbReference type="InterPro" id="IPR001457">
    <property type="entry name" value="NADH_UbQ/plastoQ_OxRdtase_su6"/>
</dbReference>
<dbReference type="Proteomes" id="UP000198384">
    <property type="component" value="Unassembled WGS sequence"/>
</dbReference>
<evidence type="ECO:0000313" key="3">
    <source>
        <dbReference type="EMBL" id="SNR56042.1"/>
    </source>
</evidence>
<dbReference type="GO" id="GO:0008137">
    <property type="term" value="F:NADH dehydrogenase (ubiquinone) activity"/>
    <property type="evidence" value="ECO:0007669"/>
    <property type="project" value="UniProtKB-UniRule"/>
</dbReference>
<dbReference type="EMBL" id="FZNT01000005">
    <property type="protein sequence ID" value="SNR56042.1"/>
    <property type="molecule type" value="Genomic_DNA"/>
</dbReference>
<feature type="transmembrane region" description="Helical" evidence="2">
    <location>
        <begin position="139"/>
        <end position="161"/>
    </location>
</feature>
<keyword evidence="2" id="KW-0520">NAD</keyword>
<dbReference type="AlphaFoldDB" id="A0A238XBR4"/>
<evidence type="ECO:0000256" key="2">
    <source>
        <dbReference type="RuleBase" id="RU004429"/>
    </source>
</evidence>
<dbReference type="PANTHER" id="PTHR33269:SF17">
    <property type="entry name" value="NADH-UBIQUINONE OXIDOREDUCTASE CHAIN 6"/>
    <property type="match status" value="1"/>
</dbReference>
<comment type="function">
    <text evidence="2">NDH-1 shuttles electrons from NADH, via FMN and iron-sulfur (Fe-S) centers, to quinones in the respiratory chain. Couples the redox reaction to proton translocation (for every two electrons transferred, four hydrogen ions are translocated across the cytoplasmic membrane), and thus conserves the redox energy in a proton gradient.</text>
</comment>
<feature type="transmembrane region" description="Helical" evidence="2">
    <location>
        <begin position="6"/>
        <end position="23"/>
    </location>
</feature>
<feature type="transmembrane region" description="Helical" evidence="2">
    <location>
        <begin position="59"/>
        <end position="79"/>
    </location>
</feature>
<keyword evidence="4" id="KW-1185">Reference proteome</keyword>
<keyword evidence="2" id="KW-1133">Transmembrane helix</keyword>
<sequence>MERYIFYILAVLLIVSAIAAVSSKKMLRSVIYLLFTLCGIAGIYFLIDYNFLAAIQLTVYAGGIIVLIIFSVILVHHIEMELEVAKLSKKLLVGAACALGLGVFLATIYAHDFKVVENFNTTTTEQIGLKLLSYEAGGFILPFELISVLLLASMIGAIVIAKGKKLVKSEKSNVESIQKNNN</sequence>